<sequence length="283" mass="30150">MAHRKAEKETAHTDAELPSSSVLVVTPTHEPKVQVLQGTGAQVETGVPFVPDALAQPSGSSTTPILIEDNEKAAESILPPPARKEIVLALHAPSATPVVQPKGRKRKFVSGNDRESLQQEGLNLASGFRGKFVLLTDGMISECGSEVCHLARDLTEMQGRLSESEAILKALEDSHSAKITKLKVQIGEFERDLGKTASSFLKEKKAKKTKSSEARFAKISNLLGSLECIRSMDLALATTDGGMAVVQALHGENPLSLQAEEARLSTCKGDLAAADGSFGFILN</sequence>
<keyword evidence="3" id="KW-1185">Reference proteome</keyword>
<reference evidence="2" key="3">
    <citation type="submission" date="2023-03" db="UniProtKB">
        <authorList>
            <consortium name="EnsemblPlants"/>
        </authorList>
    </citation>
    <scope>IDENTIFICATION</scope>
    <source>
        <strain evidence="2">cv. Chiifu-401-42</strain>
    </source>
</reference>
<evidence type="ECO:0000256" key="1">
    <source>
        <dbReference type="SAM" id="MobiDB-lite"/>
    </source>
</evidence>
<dbReference type="Proteomes" id="UP000011750">
    <property type="component" value="Chromosome A05"/>
</dbReference>
<proteinExistence type="predicted"/>
<evidence type="ECO:0000313" key="3">
    <source>
        <dbReference type="Proteomes" id="UP000011750"/>
    </source>
</evidence>
<reference evidence="2 3" key="1">
    <citation type="journal article" date="2011" name="Nat. Genet.">
        <title>The genome of the mesopolyploid crop species Brassica rapa.</title>
        <authorList>
            <consortium name="Brassica rapa Genome Sequencing Project Consortium"/>
            <person name="Wang X."/>
            <person name="Wang H."/>
            <person name="Wang J."/>
            <person name="Sun R."/>
            <person name="Wu J."/>
            <person name="Liu S."/>
            <person name="Bai Y."/>
            <person name="Mun J.H."/>
            <person name="Bancroft I."/>
            <person name="Cheng F."/>
            <person name="Huang S."/>
            <person name="Li X."/>
            <person name="Hua W."/>
            <person name="Wang J."/>
            <person name="Wang X."/>
            <person name="Freeling M."/>
            <person name="Pires J.C."/>
            <person name="Paterson A.H."/>
            <person name="Chalhoub B."/>
            <person name="Wang B."/>
            <person name="Hayward A."/>
            <person name="Sharpe A.G."/>
            <person name="Park B.S."/>
            <person name="Weisshaar B."/>
            <person name="Liu B."/>
            <person name="Li B."/>
            <person name="Liu B."/>
            <person name="Tong C."/>
            <person name="Song C."/>
            <person name="Duran C."/>
            <person name="Peng C."/>
            <person name="Geng C."/>
            <person name="Koh C."/>
            <person name="Lin C."/>
            <person name="Edwards D."/>
            <person name="Mu D."/>
            <person name="Shen D."/>
            <person name="Soumpourou E."/>
            <person name="Li F."/>
            <person name="Fraser F."/>
            <person name="Conant G."/>
            <person name="Lassalle G."/>
            <person name="King G.J."/>
            <person name="Bonnema G."/>
            <person name="Tang H."/>
            <person name="Wang H."/>
            <person name="Belcram H."/>
            <person name="Zhou H."/>
            <person name="Hirakawa H."/>
            <person name="Abe H."/>
            <person name="Guo H."/>
            <person name="Wang H."/>
            <person name="Jin H."/>
            <person name="Parkin I.A."/>
            <person name="Batley J."/>
            <person name="Kim J.S."/>
            <person name="Just J."/>
            <person name="Li J."/>
            <person name="Xu J."/>
            <person name="Deng J."/>
            <person name="Kim J.A."/>
            <person name="Li J."/>
            <person name="Yu J."/>
            <person name="Meng J."/>
            <person name="Wang J."/>
            <person name="Min J."/>
            <person name="Poulain J."/>
            <person name="Wang J."/>
            <person name="Hatakeyama K."/>
            <person name="Wu K."/>
            <person name="Wang L."/>
            <person name="Fang L."/>
            <person name="Trick M."/>
            <person name="Links M.G."/>
            <person name="Zhao M."/>
            <person name="Jin M."/>
            <person name="Ramchiary N."/>
            <person name="Drou N."/>
            <person name="Berkman P.J."/>
            <person name="Cai Q."/>
            <person name="Huang Q."/>
            <person name="Li R."/>
            <person name="Tabata S."/>
            <person name="Cheng S."/>
            <person name="Zhang S."/>
            <person name="Zhang S."/>
            <person name="Huang S."/>
            <person name="Sato S."/>
            <person name="Sun S."/>
            <person name="Kwon S.J."/>
            <person name="Choi S.R."/>
            <person name="Lee T.H."/>
            <person name="Fan W."/>
            <person name="Zhao X."/>
            <person name="Tan X."/>
            <person name="Xu X."/>
            <person name="Wang Y."/>
            <person name="Qiu Y."/>
            <person name="Yin Y."/>
            <person name="Li Y."/>
            <person name="Du Y."/>
            <person name="Liao Y."/>
            <person name="Lim Y."/>
            <person name="Narusaka Y."/>
            <person name="Wang Y."/>
            <person name="Wang Z."/>
            <person name="Li Z."/>
            <person name="Wang Z."/>
            <person name="Xiong Z."/>
            <person name="Zhang Z."/>
        </authorList>
    </citation>
    <scope>NUCLEOTIDE SEQUENCE [LARGE SCALE GENOMIC DNA]</scope>
    <source>
        <strain evidence="2 3">cv. Chiifu-401-42</strain>
    </source>
</reference>
<accession>M4EYM4</accession>
<evidence type="ECO:0000313" key="2">
    <source>
        <dbReference type="EnsemblPlants" id="Bra033916.1-P"/>
    </source>
</evidence>
<reference evidence="2 3" key="2">
    <citation type="journal article" date="2018" name="Hortic Res">
        <title>Improved Brassica rapa reference genome by single-molecule sequencing and chromosome conformation capture technologies.</title>
        <authorList>
            <person name="Zhang L."/>
            <person name="Cai X."/>
            <person name="Wu J."/>
            <person name="Liu M."/>
            <person name="Grob S."/>
            <person name="Cheng F."/>
            <person name="Liang J."/>
            <person name="Cai C."/>
            <person name="Liu Z."/>
            <person name="Liu B."/>
            <person name="Wang F."/>
            <person name="Li S."/>
            <person name="Liu F."/>
            <person name="Li X."/>
            <person name="Cheng L."/>
            <person name="Yang W."/>
            <person name="Li M.H."/>
            <person name="Grossniklaus U."/>
            <person name="Zheng H."/>
            <person name="Wang X."/>
        </authorList>
    </citation>
    <scope>NUCLEOTIDE SEQUENCE [LARGE SCALE GENOMIC DNA]</scope>
    <source>
        <strain evidence="2 3">cv. Chiifu-401-42</strain>
    </source>
</reference>
<dbReference type="EnsemblPlants" id="Bra033916.1">
    <property type="protein sequence ID" value="Bra033916.1-P"/>
    <property type="gene ID" value="Bra033916"/>
</dbReference>
<dbReference type="AlphaFoldDB" id="M4EYM4"/>
<name>M4EYM4_BRACM</name>
<dbReference type="HOGENOM" id="CLU_039982_0_0_1"/>
<feature type="compositionally biased region" description="Basic and acidic residues" evidence="1">
    <location>
        <begin position="1"/>
        <end position="15"/>
    </location>
</feature>
<organism evidence="2 3">
    <name type="scientific">Brassica campestris</name>
    <name type="common">Field mustard</name>
    <dbReference type="NCBI Taxonomy" id="3711"/>
    <lineage>
        <taxon>Eukaryota</taxon>
        <taxon>Viridiplantae</taxon>
        <taxon>Streptophyta</taxon>
        <taxon>Embryophyta</taxon>
        <taxon>Tracheophyta</taxon>
        <taxon>Spermatophyta</taxon>
        <taxon>Magnoliopsida</taxon>
        <taxon>eudicotyledons</taxon>
        <taxon>Gunneridae</taxon>
        <taxon>Pentapetalae</taxon>
        <taxon>rosids</taxon>
        <taxon>malvids</taxon>
        <taxon>Brassicales</taxon>
        <taxon>Brassicaceae</taxon>
        <taxon>Brassiceae</taxon>
        <taxon>Brassica</taxon>
    </lineage>
</organism>
<dbReference type="Gramene" id="Bra033916.1">
    <property type="protein sequence ID" value="Bra033916.1-P"/>
    <property type="gene ID" value="Bra033916"/>
</dbReference>
<feature type="region of interest" description="Disordered" evidence="1">
    <location>
        <begin position="1"/>
        <end position="22"/>
    </location>
</feature>
<protein>
    <submittedName>
        <fullName evidence="2">Uncharacterized protein</fullName>
    </submittedName>
</protein>
<dbReference type="InParanoid" id="M4EYM4"/>